<accession>A0ABV6XCU6</accession>
<proteinExistence type="predicted"/>
<sequence length="80" mass="8573">MSSQHRDPSMSVRVPADLQAATRQALGGRDLRAFVLACCTALAADPQAFLAGLEEHWPPPSRIGRPPKVFPPAAQTGEPR</sequence>
<feature type="region of interest" description="Disordered" evidence="1">
    <location>
        <begin position="54"/>
        <end position="80"/>
    </location>
</feature>
<evidence type="ECO:0000256" key="1">
    <source>
        <dbReference type="SAM" id="MobiDB-lite"/>
    </source>
</evidence>
<evidence type="ECO:0000313" key="2">
    <source>
        <dbReference type="EMBL" id="MFC1436058.1"/>
    </source>
</evidence>
<dbReference type="RefSeq" id="WP_380559501.1">
    <property type="nucleotide sequence ID" value="NZ_JBHEZY010000024.1"/>
</dbReference>
<gene>
    <name evidence="2" type="ORF">ACEZDB_36035</name>
</gene>
<dbReference type="EMBL" id="JBHEZY010000024">
    <property type="protein sequence ID" value="MFC1436058.1"/>
    <property type="molecule type" value="Genomic_DNA"/>
</dbReference>
<dbReference type="Proteomes" id="UP001592530">
    <property type="component" value="Unassembled WGS sequence"/>
</dbReference>
<reference evidence="2 3" key="1">
    <citation type="submission" date="2024-09" db="EMBL/GenBank/DDBJ databases">
        <authorList>
            <person name="Lee S.D."/>
        </authorList>
    </citation>
    <scope>NUCLEOTIDE SEQUENCE [LARGE SCALE GENOMIC DNA]</scope>
    <source>
        <strain evidence="2 3">N1-3</strain>
    </source>
</reference>
<organism evidence="2 3">
    <name type="scientific">Streptacidiphilus alkalitolerans</name>
    <dbReference type="NCBI Taxonomy" id="3342712"/>
    <lineage>
        <taxon>Bacteria</taxon>
        <taxon>Bacillati</taxon>
        <taxon>Actinomycetota</taxon>
        <taxon>Actinomycetes</taxon>
        <taxon>Kitasatosporales</taxon>
        <taxon>Streptomycetaceae</taxon>
        <taxon>Streptacidiphilus</taxon>
    </lineage>
</organism>
<evidence type="ECO:0000313" key="3">
    <source>
        <dbReference type="Proteomes" id="UP001592530"/>
    </source>
</evidence>
<name>A0ABV6XCU6_9ACTN</name>
<comment type="caution">
    <text evidence="2">The sequence shown here is derived from an EMBL/GenBank/DDBJ whole genome shotgun (WGS) entry which is preliminary data.</text>
</comment>
<protein>
    <submittedName>
        <fullName evidence="2">Uncharacterized protein</fullName>
    </submittedName>
</protein>